<dbReference type="EMBL" id="JAMKPW020000022">
    <property type="protein sequence ID" value="KAK8206672.1"/>
    <property type="molecule type" value="Genomic_DNA"/>
</dbReference>
<keyword evidence="2" id="KW-1185">Reference proteome</keyword>
<accession>A0ACC3SC92</accession>
<evidence type="ECO:0000313" key="1">
    <source>
        <dbReference type="EMBL" id="KAK8206672.1"/>
    </source>
</evidence>
<reference evidence="1" key="1">
    <citation type="submission" date="2024-02" db="EMBL/GenBank/DDBJ databases">
        <title>Metagenome Assembled Genome of Zalaria obscura JY119.</title>
        <authorList>
            <person name="Vighnesh L."/>
            <person name="Jagadeeshwari U."/>
            <person name="Venkata Ramana C."/>
            <person name="Sasikala C."/>
        </authorList>
    </citation>
    <scope>NUCLEOTIDE SEQUENCE</scope>
    <source>
        <strain evidence="1">JY119</strain>
    </source>
</reference>
<sequence length="95" mass="10303">MGEAPVRCGHAMRGAVTAAARCNNRAELVVGERSVYGMTSTTLLDGVRVRRLAGSSNRGRVVVMLLLLDATFIEVVSAGDLELHNWPHNFVHDMV</sequence>
<organism evidence="1 2">
    <name type="scientific">Zalaria obscura</name>
    <dbReference type="NCBI Taxonomy" id="2024903"/>
    <lineage>
        <taxon>Eukaryota</taxon>
        <taxon>Fungi</taxon>
        <taxon>Dikarya</taxon>
        <taxon>Ascomycota</taxon>
        <taxon>Pezizomycotina</taxon>
        <taxon>Dothideomycetes</taxon>
        <taxon>Dothideomycetidae</taxon>
        <taxon>Dothideales</taxon>
        <taxon>Zalariaceae</taxon>
        <taxon>Zalaria</taxon>
    </lineage>
</organism>
<comment type="caution">
    <text evidence="1">The sequence shown here is derived from an EMBL/GenBank/DDBJ whole genome shotgun (WGS) entry which is preliminary data.</text>
</comment>
<name>A0ACC3SC92_9PEZI</name>
<proteinExistence type="predicted"/>
<protein>
    <submittedName>
        <fullName evidence="1">Uncharacterized protein</fullName>
    </submittedName>
</protein>
<dbReference type="Proteomes" id="UP001320706">
    <property type="component" value="Unassembled WGS sequence"/>
</dbReference>
<gene>
    <name evidence="1" type="ORF">M8818_004506</name>
</gene>
<evidence type="ECO:0000313" key="2">
    <source>
        <dbReference type="Proteomes" id="UP001320706"/>
    </source>
</evidence>